<feature type="region of interest" description="Disordered" evidence="3">
    <location>
        <begin position="262"/>
        <end position="288"/>
    </location>
</feature>
<dbReference type="EMBL" id="RZNJ01000005">
    <property type="protein sequence ID" value="RUT29457.1"/>
    <property type="molecule type" value="Genomic_DNA"/>
</dbReference>
<keyword evidence="1 4" id="KW-0489">Methyltransferase</keyword>
<evidence type="ECO:0000256" key="1">
    <source>
        <dbReference type="ARBA" id="ARBA00022603"/>
    </source>
</evidence>
<proteinExistence type="predicted"/>
<dbReference type="GO" id="GO:0008168">
    <property type="term" value="F:methyltransferase activity"/>
    <property type="evidence" value="ECO:0007669"/>
    <property type="project" value="UniProtKB-KW"/>
</dbReference>
<reference evidence="4 5" key="1">
    <citation type="journal article" date="2016" name="Int. J. Syst. Evol. Microbiol.">
        <title>Arsenicitalea aurantiaca gen. nov., sp. nov., a new member of the family Hyphomicrobiaceae, isolated from high-arsenic sediment.</title>
        <authorList>
            <person name="Mu Y."/>
            <person name="Zhou L."/>
            <person name="Zeng X.C."/>
            <person name="Liu L."/>
            <person name="Pan Y."/>
            <person name="Chen X."/>
            <person name="Wang J."/>
            <person name="Li S."/>
            <person name="Li W.J."/>
            <person name="Wang Y."/>
        </authorList>
    </citation>
    <scope>NUCLEOTIDE SEQUENCE [LARGE SCALE GENOMIC DNA]</scope>
    <source>
        <strain evidence="4 5">42-50</strain>
    </source>
</reference>
<evidence type="ECO:0000313" key="4">
    <source>
        <dbReference type="EMBL" id="RUT29457.1"/>
    </source>
</evidence>
<dbReference type="AlphaFoldDB" id="A0A433X5Z9"/>
<dbReference type="Gene3D" id="3.40.50.150">
    <property type="entry name" value="Vaccinia Virus protein VP39"/>
    <property type="match status" value="1"/>
</dbReference>
<evidence type="ECO:0000256" key="2">
    <source>
        <dbReference type="ARBA" id="ARBA00022679"/>
    </source>
</evidence>
<name>A0A433X5Z9_9HYPH</name>
<dbReference type="InterPro" id="IPR029063">
    <property type="entry name" value="SAM-dependent_MTases_sf"/>
</dbReference>
<evidence type="ECO:0000256" key="3">
    <source>
        <dbReference type="SAM" id="MobiDB-lite"/>
    </source>
</evidence>
<accession>A0A433X5Z9</accession>
<gene>
    <name evidence="4" type="ORF">EMQ25_15225</name>
</gene>
<organism evidence="4 5">
    <name type="scientific">Arsenicitalea aurantiaca</name>
    <dbReference type="NCBI Taxonomy" id="1783274"/>
    <lineage>
        <taxon>Bacteria</taxon>
        <taxon>Pseudomonadati</taxon>
        <taxon>Pseudomonadota</taxon>
        <taxon>Alphaproteobacteria</taxon>
        <taxon>Hyphomicrobiales</taxon>
        <taxon>Devosiaceae</taxon>
        <taxon>Arsenicitalea</taxon>
    </lineage>
</organism>
<dbReference type="OrthoDB" id="9793723at2"/>
<dbReference type="Proteomes" id="UP000281547">
    <property type="component" value="Unassembled WGS sequence"/>
</dbReference>
<keyword evidence="5" id="KW-1185">Reference proteome</keyword>
<dbReference type="PANTHER" id="PTHR13090:SF1">
    <property type="entry name" value="ARGININE-HYDROXYLASE NDUFAF5, MITOCHONDRIAL"/>
    <property type="match status" value="1"/>
</dbReference>
<dbReference type="SUPFAM" id="SSF53335">
    <property type="entry name" value="S-adenosyl-L-methionine-dependent methyltransferases"/>
    <property type="match status" value="1"/>
</dbReference>
<sequence length="288" mass="31098">MTPATLPPAPTPIFDRARIARRIEASRFDENFVLRLVLADLEDRLSMVTRAFSRAVIVAPAVTGLPAQLHSAKGPIAFEHIATASGPAPMDGEAFALPGRNYDLIVSLLDLQWVTDVPGYLARTRAHLAPDGLFIAAFPGGDTLSELRQAFLLADSERHGGAFARVAPMIPLKDAAGLLQRAGFALPVADVETHIVRYADPLALFLELRALGASNPLLERPSMPVSRALLGRAAEAYRERAEDQDGRVRATLELVWLSGWSPHESQQKPLKPGSAEVSLSRVLGRPEG</sequence>
<keyword evidence="2 4" id="KW-0808">Transferase</keyword>
<evidence type="ECO:0000313" key="5">
    <source>
        <dbReference type="Proteomes" id="UP000281547"/>
    </source>
</evidence>
<dbReference type="InterPro" id="IPR050602">
    <property type="entry name" value="Malonyl-ACP_OMT"/>
</dbReference>
<protein>
    <submittedName>
        <fullName evidence="4">SAM-dependent methyltransferase</fullName>
    </submittedName>
</protein>
<comment type="caution">
    <text evidence="4">The sequence shown here is derived from an EMBL/GenBank/DDBJ whole genome shotgun (WGS) entry which is preliminary data.</text>
</comment>
<dbReference type="PANTHER" id="PTHR13090">
    <property type="entry name" value="ARGININE-HYDROXYLASE NDUFAF5, MITOCHONDRIAL"/>
    <property type="match status" value="1"/>
</dbReference>
<dbReference type="RefSeq" id="WP_127189446.1">
    <property type="nucleotide sequence ID" value="NZ_RZNJ01000005.1"/>
</dbReference>
<dbReference type="GO" id="GO:0032259">
    <property type="term" value="P:methylation"/>
    <property type="evidence" value="ECO:0007669"/>
    <property type="project" value="UniProtKB-KW"/>
</dbReference>